<dbReference type="InterPro" id="IPR001279">
    <property type="entry name" value="Metallo-B-lactamas"/>
</dbReference>
<evidence type="ECO:0000313" key="3">
    <source>
        <dbReference type="Proteomes" id="UP000278440"/>
    </source>
</evidence>
<dbReference type="PANTHER" id="PTHR43546:SF3">
    <property type="entry name" value="UPF0173 METAL-DEPENDENT HYDROLASE MJ1163"/>
    <property type="match status" value="1"/>
</dbReference>
<organism evidence="2 3">
    <name type="scientific">Terracoccus luteus</name>
    <dbReference type="NCBI Taxonomy" id="53356"/>
    <lineage>
        <taxon>Bacteria</taxon>
        <taxon>Bacillati</taxon>
        <taxon>Actinomycetota</taxon>
        <taxon>Actinomycetes</taxon>
        <taxon>Micrococcales</taxon>
        <taxon>Intrasporangiaceae</taxon>
        <taxon>Terracoccus</taxon>
    </lineage>
</organism>
<dbReference type="EMBL" id="RBXT01000001">
    <property type="protein sequence ID" value="RKT77737.1"/>
    <property type="molecule type" value="Genomic_DNA"/>
</dbReference>
<dbReference type="Pfam" id="PF13483">
    <property type="entry name" value="Lactamase_B_3"/>
    <property type="match status" value="1"/>
</dbReference>
<keyword evidence="3" id="KW-1185">Reference proteome</keyword>
<reference evidence="2 3" key="1">
    <citation type="submission" date="2018-10" db="EMBL/GenBank/DDBJ databases">
        <title>Sequencing the genomes of 1000 actinobacteria strains.</title>
        <authorList>
            <person name="Klenk H.-P."/>
        </authorList>
    </citation>
    <scope>NUCLEOTIDE SEQUENCE [LARGE SCALE GENOMIC DNA]</scope>
    <source>
        <strain evidence="2 3">DSM 44267</strain>
    </source>
</reference>
<sequence>MRVTHLGHACLLVEAADRRILVDPGNLSPAWHDLEGLDAVLVTHNHPDHLDLEAAARMLRANPGAAVHTDTLSAQKLGEQGLDVTPTSAGEAFTVGDVSVTPVGELHAFNHEAMPRIPNVGYVLRADGEPSLFHPGDAYDADPGEVDVLAHPLSAPWAASRDSIAFVARIAPSSFLPVHDALLSPVGRTMYATHVQNFSGVDDLTYHDLHDGESATF</sequence>
<dbReference type="AlphaFoldDB" id="A0A495XU67"/>
<gene>
    <name evidence="2" type="ORF">DFJ68_1165</name>
</gene>
<dbReference type="PANTHER" id="PTHR43546">
    <property type="entry name" value="UPF0173 METAL-DEPENDENT HYDROLASE MJ1163-RELATED"/>
    <property type="match status" value="1"/>
</dbReference>
<dbReference type="Proteomes" id="UP000278440">
    <property type="component" value="Unassembled WGS sequence"/>
</dbReference>
<evidence type="ECO:0000259" key="1">
    <source>
        <dbReference type="SMART" id="SM00849"/>
    </source>
</evidence>
<evidence type="ECO:0000313" key="2">
    <source>
        <dbReference type="EMBL" id="RKT77737.1"/>
    </source>
</evidence>
<dbReference type="OrthoDB" id="3190691at2"/>
<accession>A0A495XU67</accession>
<feature type="domain" description="Metallo-beta-lactamase" evidence="1">
    <location>
        <begin position="7"/>
        <end position="179"/>
    </location>
</feature>
<dbReference type="InterPro" id="IPR036866">
    <property type="entry name" value="RibonucZ/Hydroxyglut_hydro"/>
</dbReference>
<comment type="caution">
    <text evidence="2">The sequence shown here is derived from an EMBL/GenBank/DDBJ whole genome shotgun (WGS) entry which is preliminary data.</text>
</comment>
<name>A0A495XU67_9MICO</name>
<dbReference type="InterPro" id="IPR050114">
    <property type="entry name" value="UPF0173_UPF0282_UlaG_hydrolase"/>
</dbReference>
<protein>
    <submittedName>
        <fullName evidence="2">L-ascorbate metabolism protein UlaG (Beta-lactamase superfamily)</fullName>
    </submittedName>
</protein>
<proteinExistence type="predicted"/>
<dbReference type="Gene3D" id="3.60.15.10">
    <property type="entry name" value="Ribonuclease Z/Hydroxyacylglutathione hydrolase-like"/>
    <property type="match status" value="1"/>
</dbReference>
<dbReference type="RefSeq" id="WP_121031795.1">
    <property type="nucleotide sequence ID" value="NZ_RBXT01000001.1"/>
</dbReference>
<dbReference type="SUPFAM" id="SSF56281">
    <property type="entry name" value="Metallo-hydrolase/oxidoreductase"/>
    <property type="match status" value="1"/>
</dbReference>
<dbReference type="SMART" id="SM00849">
    <property type="entry name" value="Lactamase_B"/>
    <property type="match status" value="1"/>
</dbReference>